<sequence length="182" mass="20394">MPGHQCNKVAFTKPQRLLGQRKKKNTLNPNKRTSENVRLRDAPRPLKPKIQLARVSYILFALAPPSRQSGSQLFVGAAGAAVVSQFEAVAVRRGGGAAKLVSATGRVFQLDFARRTPDESEWLNSTGLQRKTRNVKPPQVNRMTGKSMYMRWLIEIIVITQNIVKMNVSRQLSHTQPCTIFE</sequence>
<evidence type="ECO:0000313" key="3">
    <source>
        <dbReference type="Proteomes" id="UP000479000"/>
    </source>
</evidence>
<organism evidence="2 3">
    <name type="scientific">Nesidiocoris tenuis</name>
    <dbReference type="NCBI Taxonomy" id="355587"/>
    <lineage>
        <taxon>Eukaryota</taxon>
        <taxon>Metazoa</taxon>
        <taxon>Ecdysozoa</taxon>
        <taxon>Arthropoda</taxon>
        <taxon>Hexapoda</taxon>
        <taxon>Insecta</taxon>
        <taxon>Pterygota</taxon>
        <taxon>Neoptera</taxon>
        <taxon>Paraneoptera</taxon>
        <taxon>Hemiptera</taxon>
        <taxon>Heteroptera</taxon>
        <taxon>Panheteroptera</taxon>
        <taxon>Cimicomorpha</taxon>
        <taxon>Miridae</taxon>
        <taxon>Dicyphina</taxon>
        <taxon>Nesidiocoris</taxon>
    </lineage>
</organism>
<proteinExistence type="predicted"/>
<accession>A0A6H5HJC3</accession>
<name>A0A6H5HJC3_9HEMI</name>
<evidence type="ECO:0000256" key="1">
    <source>
        <dbReference type="SAM" id="MobiDB-lite"/>
    </source>
</evidence>
<feature type="compositionally biased region" description="Basic and acidic residues" evidence="1">
    <location>
        <begin position="32"/>
        <end position="43"/>
    </location>
</feature>
<protein>
    <submittedName>
        <fullName evidence="2">Uncharacterized protein</fullName>
    </submittedName>
</protein>
<dbReference type="EMBL" id="CADCXU010029777">
    <property type="protein sequence ID" value="CAB0015942.1"/>
    <property type="molecule type" value="Genomic_DNA"/>
</dbReference>
<keyword evidence="3" id="KW-1185">Reference proteome</keyword>
<gene>
    <name evidence="2" type="ORF">NTEN_LOCUS20282</name>
</gene>
<reference evidence="2 3" key="1">
    <citation type="submission" date="2020-02" db="EMBL/GenBank/DDBJ databases">
        <authorList>
            <person name="Ferguson B K."/>
        </authorList>
    </citation>
    <scope>NUCLEOTIDE SEQUENCE [LARGE SCALE GENOMIC DNA]</scope>
</reference>
<feature type="region of interest" description="Disordered" evidence="1">
    <location>
        <begin position="22"/>
        <end position="43"/>
    </location>
</feature>
<dbReference type="Proteomes" id="UP000479000">
    <property type="component" value="Unassembled WGS sequence"/>
</dbReference>
<evidence type="ECO:0000313" key="2">
    <source>
        <dbReference type="EMBL" id="CAB0015942.1"/>
    </source>
</evidence>
<dbReference type="AlphaFoldDB" id="A0A6H5HJC3"/>